<evidence type="ECO:0000313" key="13">
    <source>
        <dbReference type="Proteomes" id="UP000501926"/>
    </source>
</evidence>
<evidence type="ECO:0000256" key="2">
    <source>
        <dbReference type="ARBA" id="ARBA00009046"/>
    </source>
</evidence>
<keyword evidence="3" id="KW-0540">Nuclease</keyword>
<sequence length="751" mass="87699">MNLFEVPDSFYSHPEYPYTKHVDNIVACFNNTAHHDTAHFHDIGKLSKEFQDYINNRYGCKKTTHAMEGAILYLYSNDCKIDEKTFPIFLSILKHHGDLENINSLANETLSCESNFSRKYSNLARKIKYISKYLPGSIDFDLDEFIDIFDDEEFVNNNNLGGLSNYFKIKEIFSRLIFADKFEAIFHDSFLDNKVIQTEDCLKLLLEVIQKKSNALSGIRNQARNEVINNFRKNIDKNIFLIEAPTGIGKTYMALQLALEIVKEKNKDRVITALPMTSIIDQTHVEYSKVLGESNVLKFHHLTHSKKYIDADQENIDEKDQNRQKNDYLTSSWAFDKIIITTFNQLFNCFYSNKNEDLIKFWVLRNSVIILDEIQTIPRVLLKDVSQTISHVSRQFGIDFILMSATIPAIKIFFERETLCEILNAEKYFSMNFNNRYTLSYNKDIDTLDLLGENIKEKSKSFNSILCVVNTKKLSLELFKKLENFFKDEDIFLLNTNFIPLHRKMKIEDIHKRLKNKKRTILISTQIVEAGVDLDFDIGFREFAPFSSIIQSAGRINREGLNKNAKLIITNKIGNSPYCAKDLLYEEVTELLAEKIEEKNILSVLRKYFETIIRKTSPDTMLITDMESLEFEIVMKKFTDNFMQEIPSLSTIFIETESDLLKNFKDKREEVLKTLKNKEINLNQKMALKIKLKELNKGYSGYLINVPAKEANYYPEIWENSNIYYCPYDTVKNGDKYSFEKGWQSEFESFI</sequence>
<dbReference type="Proteomes" id="UP000501926">
    <property type="component" value="Chromosome"/>
</dbReference>
<dbReference type="Pfam" id="PF22590">
    <property type="entry name" value="Cas3-like_C_2"/>
    <property type="match status" value="1"/>
</dbReference>
<comment type="similarity">
    <text evidence="2">In the central section; belongs to the CRISPR-associated helicase Cas3 family.</text>
</comment>
<keyword evidence="5" id="KW-0547">Nucleotide-binding</keyword>
<name>A0A6G7GMY0_KUEST</name>
<protein>
    <submittedName>
        <fullName evidence="12">CRISPR-associated helicase Cas3</fullName>
    </submittedName>
</protein>
<dbReference type="GO" id="GO:0046872">
    <property type="term" value="F:metal ion binding"/>
    <property type="evidence" value="ECO:0007669"/>
    <property type="project" value="UniProtKB-KW"/>
</dbReference>
<dbReference type="PANTHER" id="PTHR47963:SF9">
    <property type="entry name" value="CRISPR-ASSOCIATED ENDONUCLEASE_HELICASE CAS3"/>
    <property type="match status" value="1"/>
</dbReference>
<dbReference type="GO" id="GO:0003724">
    <property type="term" value="F:RNA helicase activity"/>
    <property type="evidence" value="ECO:0007669"/>
    <property type="project" value="TreeGrafter"/>
</dbReference>
<evidence type="ECO:0000256" key="3">
    <source>
        <dbReference type="ARBA" id="ARBA00022722"/>
    </source>
</evidence>
<evidence type="ECO:0000256" key="5">
    <source>
        <dbReference type="ARBA" id="ARBA00022741"/>
    </source>
</evidence>
<dbReference type="InterPro" id="IPR050547">
    <property type="entry name" value="DEAD_box_RNA_helicases"/>
</dbReference>
<evidence type="ECO:0000256" key="4">
    <source>
        <dbReference type="ARBA" id="ARBA00022723"/>
    </source>
</evidence>
<dbReference type="GO" id="GO:0004518">
    <property type="term" value="F:nuclease activity"/>
    <property type="evidence" value="ECO:0007669"/>
    <property type="project" value="UniProtKB-KW"/>
</dbReference>
<dbReference type="Gene3D" id="3.40.50.300">
    <property type="entry name" value="P-loop containing nucleotide triphosphate hydrolases"/>
    <property type="match status" value="2"/>
</dbReference>
<dbReference type="AlphaFoldDB" id="A0A6G7GMY0"/>
<dbReference type="PROSITE" id="PS51192">
    <property type="entry name" value="HELICASE_ATP_BIND_1"/>
    <property type="match status" value="1"/>
</dbReference>
<dbReference type="GO" id="GO:0051607">
    <property type="term" value="P:defense response to virus"/>
    <property type="evidence" value="ECO:0007669"/>
    <property type="project" value="UniProtKB-KW"/>
</dbReference>
<gene>
    <name evidence="12" type="ORF">KsCSTR_13250</name>
</gene>
<dbReference type="GO" id="GO:0016787">
    <property type="term" value="F:hydrolase activity"/>
    <property type="evidence" value="ECO:0007669"/>
    <property type="project" value="UniProtKB-KW"/>
</dbReference>
<dbReference type="RefSeq" id="WP_164994627.1">
    <property type="nucleotide sequence ID" value="NZ_CP049055.1"/>
</dbReference>
<evidence type="ECO:0000256" key="7">
    <source>
        <dbReference type="ARBA" id="ARBA00022806"/>
    </source>
</evidence>
<dbReference type="Gene3D" id="1.10.3210.30">
    <property type="match status" value="1"/>
</dbReference>
<dbReference type="Pfam" id="PF00270">
    <property type="entry name" value="DEAD"/>
    <property type="match status" value="1"/>
</dbReference>
<dbReference type="CDD" id="cd09641">
    <property type="entry name" value="Cas3''_I"/>
    <property type="match status" value="1"/>
</dbReference>
<dbReference type="NCBIfam" id="TIGR01596">
    <property type="entry name" value="cas3_HD"/>
    <property type="match status" value="1"/>
</dbReference>
<keyword evidence="9" id="KW-0051">Antiviral defense</keyword>
<dbReference type="InterPro" id="IPR038257">
    <property type="entry name" value="CRISPR-assoc_Cas3_HD_sf"/>
</dbReference>
<dbReference type="PANTHER" id="PTHR47963">
    <property type="entry name" value="DEAD-BOX ATP-DEPENDENT RNA HELICASE 47, MITOCHONDRIAL"/>
    <property type="match status" value="1"/>
</dbReference>
<dbReference type="EMBL" id="CP049055">
    <property type="protein sequence ID" value="QII10704.1"/>
    <property type="molecule type" value="Genomic_DNA"/>
</dbReference>
<feature type="domain" description="HD Cas3-type" evidence="11">
    <location>
        <begin position="11"/>
        <end position="182"/>
    </location>
</feature>
<keyword evidence="4" id="KW-0479">Metal-binding</keyword>
<evidence type="ECO:0000256" key="6">
    <source>
        <dbReference type="ARBA" id="ARBA00022801"/>
    </source>
</evidence>
<dbReference type="InterPro" id="IPR027417">
    <property type="entry name" value="P-loop_NTPase"/>
</dbReference>
<dbReference type="InterPro" id="IPR006483">
    <property type="entry name" value="CRISPR-assoc_Cas3_HD"/>
</dbReference>
<dbReference type="InterPro" id="IPR014001">
    <property type="entry name" value="Helicase_ATP-bd"/>
</dbReference>
<evidence type="ECO:0000256" key="8">
    <source>
        <dbReference type="ARBA" id="ARBA00022840"/>
    </source>
</evidence>
<dbReference type="InterPro" id="IPR054712">
    <property type="entry name" value="Cas3-like_dom"/>
</dbReference>
<dbReference type="SMART" id="SM00487">
    <property type="entry name" value="DEXDc"/>
    <property type="match status" value="1"/>
</dbReference>
<dbReference type="InterPro" id="IPR006474">
    <property type="entry name" value="Helicase_Cas3_CRISPR-ass_core"/>
</dbReference>
<dbReference type="SMART" id="SM00490">
    <property type="entry name" value="HELICc"/>
    <property type="match status" value="1"/>
</dbReference>
<evidence type="ECO:0000313" key="12">
    <source>
        <dbReference type="EMBL" id="QII10704.1"/>
    </source>
</evidence>
<dbReference type="PROSITE" id="PS51643">
    <property type="entry name" value="HD_CAS3"/>
    <property type="match status" value="1"/>
</dbReference>
<evidence type="ECO:0000256" key="9">
    <source>
        <dbReference type="ARBA" id="ARBA00023118"/>
    </source>
</evidence>
<reference evidence="12 13" key="1">
    <citation type="submission" date="2020-02" db="EMBL/GenBank/DDBJ databases">
        <title>Newly sequenced genome of strain CSTR1 showed variability in Candidatus Kuenenia stuttgartiensis genomes.</title>
        <authorList>
            <person name="Ding C."/>
            <person name="Adrian L."/>
        </authorList>
    </citation>
    <scope>NUCLEOTIDE SEQUENCE [LARGE SCALE GENOMIC DNA]</scope>
    <source>
        <strain evidence="12 13">CSTR1</strain>
    </source>
</reference>
<accession>A0A6G7GMY0</accession>
<dbReference type="GO" id="GO:0005524">
    <property type="term" value="F:ATP binding"/>
    <property type="evidence" value="ECO:0007669"/>
    <property type="project" value="UniProtKB-KW"/>
</dbReference>
<dbReference type="SUPFAM" id="SSF52540">
    <property type="entry name" value="P-loop containing nucleoside triphosphate hydrolases"/>
    <property type="match status" value="1"/>
</dbReference>
<proteinExistence type="inferred from homology"/>
<dbReference type="InterPro" id="IPR011545">
    <property type="entry name" value="DEAD/DEAH_box_helicase_dom"/>
</dbReference>
<dbReference type="InterPro" id="IPR001650">
    <property type="entry name" value="Helicase_C-like"/>
</dbReference>
<keyword evidence="7" id="KW-0347">Helicase</keyword>
<keyword evidence="6" id="KW-0378">Hydrolase</keyword>
<comment type="similarity">
    <text evidence="1">In the N-terminal section; belongs to the CRISPR-associated nuclease Cas3-HD family.</text>
</comment>
<evidence type="ECO:0000259" key="10">
    <source>
        <dbReference type="PROSITE" id="PS51192"/>
    </source>
</evidence>
<dbReference type="NCBIfam" id="TIGR01587">
    <property type="entry name" value="cas3_core"/>
    <property type="match status" value="1"/>
</dbReference>
<evidence type="ECO:0000259" key="11">
    <source>
        <dbReference type="PROSITE" id="PS51643"/>
    </source>
</evidence>
<organism evidence="12 13">
    <name type="scientific">Kuenenia stuttgartiensis</name>
    <dbReference type="NCBI Taxonomy" id="174633"/>
    <lineage>
        <taxon>Bacteria</taxon>
        <taxon>Pseudomonadati</taxon>
        <taxon>Planctomycetota</taxon>
        <taxon>Candidatus Brocadiia</taxon>
        <taxon>Candidatus Brocadiales</taxon>
        <taxon>Candidatus Brocadiaceae</taxon>
        <taxon>Candidatus Kuenenia</taxon>
    </lineage>
</organism>
<dbReference type="GO" id="GO:0003723">
    <property type="term" value="F:RNA binding"/>
    <property type="evidence" value="ECO:0007669"/>
    <property type="project" value="TreeGrafter"/>
</dbReference>
<evidence type="ECO:0000256" key="1">
    <source>
        <dbReference type="ARBA" id="ARBA00006847"/>
    </source>
</evidence>
<keyword evidence="8" id="KW-0067">ATP-binding</keyword>
<feature type="domain" description="Helicase ATP-binding" evidence="10">
    <location>
        <begin position="231"/>
        <end position="425"/>
    </location>
</feature>